<keyword evidence="2" id="KW-1185">Reference proteome</keyword>
<dbReference type="Proteomes" id="UP000785679">
    <property type="component" value="Unassembled WGS sequence"/>
</dbReference>
<evidence type="ECO:0000313" key="2">
    <source>
        <dbReference type="Proteomes" id="UP000785679"/>
    </source>
</evidence>
<comment type="caution">
    <text evidence="1">The sequence shown here is derived from an EMBL/GenBank/DDBJ whole genome shotgun (WGS) entry which is preliminary data.</text>
</comment>
<organism evidence="1 2">
    <name type="scientific">Halteria grandinella</name>
    <dbReference type="NCBI Taxonomy" id="5974"/>
    <lineage>
        <taxon>Eukaryota</taxon>
        <taxon>Sar</taxon>
        <taxon>Alveolata</taxon>
        <taxon>Ciliophora</taxon>
        <taxon>Intramacronucleata</taxon>
        <taxon>Spirotrichea</taxon>
        <taxon>Stichotrichia</taxon>
        <taxon>Sporadotrichida</taxon>
        <taxon>Halteriidae</taxon>
        <taxon>Halteria</taxon>
    </lineage>
</organism>
<reference evidence="1" key="1">
    <citation type="submission" date="2019-06" db="EMBL/GenBank/DDBJ databases">
        <authorList>
            <person name="Zheng W."/>
        </authorList>
    </citation>
    <scope>NUCLEOTIDE SEQUENCE</scope>
    <source>
        <strain evidence="1">QDHG01</strain>
    </source>
</reference>
<dbReference type="EMBL" id="RRYP01003309">
    <property type="protein sequence ID" value="TNV83929.1"/>
    <property type="molecule type" value="Genomic_DNA"/>
</dbReference>
<proteinExistence type="predicted"/>
<dbReference type="AlphaFoldDB" id="A0A8J8T6A9"/>
<accession>A0A8J8T6A9</accession>
<gene>
    <name evidence="1" type="ORF">FGO68_gene3182</name>
</gene>
<sequence>MFILQSQVILTAASQCVSSSPGACMTIRKQSLSGAIIISYFLHVILKKVRSLEGSRSRTRLRACLASELSFTPQLVVSAPCAMVLRTNMGWD</sequence>
<name>A0A8J8T6A9_HALGN</name>
<protein>
    <submittedName>
        <fullName evidence="1">Uncharacterized protein</fullName>
    </submittedName>
</protein>
<evidence type="ECO:0000313" key="1">
    <source>
        <dbReference type="EMBL" id="TNV83929.1"/>
    </source>
</evidence>